<keyword evidence="2" id="KW-1185">Reference proteome</keyword>
<dbReference type="Proteomes" id="UP001150581">
    <property type="component" value="Unassembled WGS sequence"/>
</dbReference>
<dbReference type="EMBL" id="JANBPG010001287">
    <property type="protein sequence ID" value="KAJ1890734.1"/>
    <property type="molecule type" value="Genomic_DNA"/>
</dbReference>
<reference evidence="1" key="1">
    <citation type="submission" date="2022-07" db="EMBL/GenBank/DDBJ databases">
        <title>Phylogenomic reconstructions and comparative analyses of Kickxellomycotina fungi.</title>
        <authorList>
            <person name="Reynolds N.K."/>
            <person name="Stajich J.E."/>
            <person name="Barry K."/>
            <person name="Grigoriev I.V."/>
            <person name="Crous P."/>
            <person name="Smith M.E."/>
        </authorList>
    </citation>
    <scope>NUCLEOTIDE SEQUENCE</scope>
    <source>
        <strain evidence="1">Benny 63K</strain>
    </source>
</reference>
<organism evidence="1 2">
    <name type="scientific">Kickxella alabastrina</name>
    <dbReference type="NCBI Taxonomy" id="61397"/>
    <lineage>
        <taxon>Eukaryota</taxon>
        <taxon>Fungi</taxon>
        <taxon>Fungi incertae sedis</taxon>
        <taxon>Zoopagomycota</taxon>
        <taxon>Kickxellomycotina</taxon>
        <taxon>Kickxellomycetes</taxon>
        <taxon>Kickxellales</taxon>
        <taxon>Kickxellaceae</taxon>
        <taxon>Kickxella</taxon>
    </lineage>
</organism>
<gene>
    <name evidence="1" type="ORF">LPJ66_007307</name>
</gene>
<evidence type="ECO:0000313" key="2">
    <source>
        <dbReference type="Proteomes" id="UP001150581"/>
    </source>
</evidence>
<evidence type="ECO:0000313" key="1">
    <source>
        <dbReference type="EMBL" id="KAJ1890734.1"/>
    </source>
</evidence>
<comment type="caution">
    <text evidence="1">The sequence shown here is derived from an EMBL/GenBank/DDBJ whole genome shotgun (WGS) entry which is preliminary data.</text>
</comment>
<accession>A0ACC1IHJ3</accession>
<sequence length="540" mass="59816">MQLADRNKADIERAAQERKRLAGVISNKDRSSEREADERRRKRLVEERIQQREHDESQRQKRAKMALERRKQERVEAERADEAQRKQTQRQKQQPMQQQQQKAGYAGGSGSCGKSSVARRPEVNPAVAGAKKPAETQPVSFQELMRIAAQNAAAPAKSADKAPRPGAQPGLGSSRAAPLPARSPAGRAVLQSAGVRRAGDRSRSPRKAARAQSPADNRRARSRSPVDRKRAAPAPVRSSAPGLAHRPAPVGTQHVRQPPKPTTTSLTHRMVAGKRRPAVRRDRADAAPALADPVAPKAPARLPPQEQQQTVRKPPEREIDRFGVRSGATLAARRPTLPGRGASRDSVGGAAERRTQPSALASARSRSIRDERDARSVRSPASRLDGRGGRPLAPPALRAGENSRSRSGDQRALPRNNSAIGRPNRAGGGGAMQKRRREEYYDDHGGESDYDSLDDFVVDDEEEGGARYREGAIRRMLGVQYRDVDDDDDDGDDMEVSASQLMREERISAKIGRQEDDEEERRQEEAERARKRRIRERERR</sequence>
<proteinExistence type="predicted"/>
<name>A0ACC1IHJ3_9FUNG</name>
<protein>
    <submittedName>
        <fullName evidence="1">Uncharacterized protein</fullName>
    </submittedName>
</protein>